<feature type="transmembrane region" description="Helical" evidence="8">
    <location>
        <begin position="236"/>
        <end position="257"/>
    </location>
</feature>
<evidence type="ECO:0000256" key="2">
    <source>
        <dbReference type="ARBA" id="ARBA00004651"/>
    </source>
</evidence>
<gene>
    <name evidence="9" type="ordered locus">MLBr01974</name>
</gene>
<reference evidence="9 10" key="1">
    <citation type="journal article" date="2009" name="Nat. Genet.">
        <title>Comparative genomic and phylogeographic analysis of Mycobacterium leprae.</title>
        <authorList>
            <person name="Monot M."/>
            <person name="Honore N."/>
            <person name="Garnier T."/>
            <person name="Zidane N."/>
            <person name="Sherafi D."/>
            <person name="Paniz-Mondolfi A."/>
            <person name="Matsuoka M."/>
            <person name="Taylor G.M."/>
            <person name="Donoghue H.D."/>
            <person name="Bouwman A."/>
            <person name="Mays S."/>
            <person name="Watson C."/>
            <person name="Lockwood D."/>
            <person name="Khamispour A."/>
            <person name="Dowlati Y."/>
            <person name="Jianping S."/>
            <person name="Rea T.H."/>
            <person name="Vera-Cabrera L."/>
            <person name="Stefani M.M."/>
            <person name="Banu S."/>
            <person name="Macdonald M."/>
            <person name="Sapkota B.R."/>
            <person name="Spencer J.S."/>
            <person name="Thomas J."/>
            <person name="Harshman K."/>
            <person name="Singh P."/>
            <person name="Busso P."/>
            <person name="Gattiker A."/>
            <person name="Rougemont J."/>
            <person name="Brennan P.J."/>
            <person name="Cole S.T."/>
        </authorList>
    </citation>
    <scope>NUCLEOTIDE SEQUENCE [LARGE SCALE GENOMIC DNA]</scope>
    <source>
        <strain evidence="10">Br4923</strain>
    </source>
</reference>
<protein>
    <recommendedName>
        <fullName evidence="11">Transporter</fullName>
    </recommendedName>
</protein>
<dbReference type="Proteomes" id="UP000006900">
    <property type="component" value="Chromosome"/>
</dbReference>
<evidence type="ECO:0000256" key="3">
    <source>
        <dbReference type="ARBA" id="ARBA00009523"/>
    </source>
</evidence>
<keyword evidence="7 8" id="KW-0472">Membrane</keyword>
<dbReference type="HOGENOM" id="CLU_007946_15_12_11"/>
<feature type="transmembrane region" description="Helical" evidence="8">
    <location>
        <begin position="475"/>
        <end position="494"/>
    </location>
</feature>
<organism evidence="9 10">
    <name type="scientific">Mycobacterium leprae (strain Br4923)</name>
    <dbReference type="NCBI Taxonomy" id="561304"/>
    <lineage>
        <taxon>Bacteria</taxon>
        <taxon>Bacillati</taxon>
        <taxon>Actinomycetota</taxon>
        <taxon>Actinomycetes</taxon>
        <taxon>Mycobacteriales</taxon>
        <taxon>Mycobacteriaceae</taxon>
        <taxon>Mycobacterium</taxon>
    </lineage>
</organism>
<dbReference type="EMBL" id="FM211192">
    <property type="protein sequence ID" value="CAR72071.1"/>
    <property type="molecule type" value="Genomic_DNA"/>
</dbReference>
<evidence type="ECO:0000313" key="10">
    <source>
        <dbReference type="Proteomes" id="UP000006900"/>
    </source>
</evidence>
<dbReference type="AlphaFoldDB" id="A0A0H3MRM7"/>
<feature type="transmembrane region" description="Helical" evidence="8">
    <location>
        <begin position="269"/>
        <end position="288"/>
    </location>
</feature>
<feature type="transmembrane region" description="Helical" evidence="8">
    <location>
        <begin position="397"/>
        <end position="421"/>
    </location>
</feature>
<evidence type="ECO:0000313" key="9">
    <source>
        <dbReference type="EMBL" id="CAR72071.1"/>
    </source>
</evidence>
<name>A0A0H3MRM7_MYCLB</name>
<keyword evidence="4" id="KW-1003">Cell membrane</keyword>
<feature type="transmembrane region" description="Helical" evidence="8">
    <location>
        <begin position="188"/>
        <end position="216"/>
    </location>
</feature>
<dbReference type="InterPro" id="IPR002293">
    <property type="entry name" value="AA/rel_permease1"/>
</dbReference>
<evidence type="ECO:0000256" key="7">
    <source>
        <dbReference type="ARBA" id="ARBA00023136"/>
    </source>
</evidence>
<comment type="subcellular location">
    <subcellularLocation>
        <location evidence="2">Cell membrane</location>
        <topology evidence="2">Multi-pass membrane protein</topology>
    </subcellularLocation>
</comment>
<dbReference type="KEGG" id="mlb:MLBr01974"/>
<evidence type="ECO:0000256" key="4">
    <source>
        <dbReference type="ARBA" id="ARBA00022475"/>
    </source>
</evidence>
<dbReference type="Gene3D" id="1.20.1740.10">
    <property type="entry name" value="Amino acid/polyamine transporter I"/>
    <property type="match status" value="1"/>
</dbReference>
<evidence type="ECO:0008006" key="11">
    <source>
        <dbReference type="Google" id="ProtNLM"/>
    </source>
</evidence>
<evidence type="ECO:0000256" key="5">
    <source>
        <dbReference type="ARBA" id="ARBA00022692"/>
    </source>
</evidence>
<comment type="similarity">
    <text evidence="3">Belongs to the amino acid-polyamine-organocation (APC) superfamily.</text>
</comment>
<proteinExistence type="inferred from homology"/>
<evidence type="ECO:0000256" key="6">
    <source>
        <dbReference type="ARBA" id="ARBA00022989"/>
    </source>
</evidence>
<feature type="transmembrane region" description="Helical" evidence="8">
    <location>
        <begin position="112"/>
        <end position="132"/>
    </location>
</feature>
<dbReference type="GO" id="GO:0005886">
    <property type="term" value="C:plasma membrane"/>
    <property type="evidence" value="ECO:0007669"/>
    <property type="project" value="UniProtKB-SubCell"/>
</dbReference>
<feature type="transmembrane region" description="Helical" evidence="8">
    <location>
        <begin position="354"/>
        <end position="377"/>
    </location>
</feature>
<sequence>MFLSADVSCIEIVDINCSELRNDRRIPPQLALFCTNAANKAESAVTSHGQLPIMANRRWAPHTRRQSGRATSTCSSLMRFSASESRAHSRFECYTLVRWSIRGQGGRAISKLGFWSVVMLGINSIIGAGIFMTPGEVIKIAGPFAPIAYTLAGIFAAVLAIVFATAAKYVKTNGSSYAYTTAAFGHRIGIYVGVTHAITASIAWGVLASSFVSTLLRVAFPEKIWADNDELISVKTLTFLVFIAVLLAINIFGNLVIRWANGISALGKIFALSVFIAGGLWTIITQHVNNYVTSRSAYQPTTYSLLGVTEIGKSTAASMTLATIVALYAFTGFESIANAAEEMNTPDRTLPKAIPLTILTVGVIYILALVVAMLLGSDKIVATNHTVKLAAAVGNNTFRTIIVVGALVSMFGINVAASFGAPRLWTALSDGRILPTRLSSKNRFGVPIVAFGITAFLTLAFPLSLRFDSLNLTGLAVIARFIQFIIVPIALFALARSRTTNSVYVKRNVFTDKVLPITAVVVSAGLMVSFDYRSIFLTRGGPNYFSISLIAITFIGIPAVAYLHYYRTSGIK</sequence>
<accession>A0A0H3MRM7</accession>
<evidence type="ECO:0000256" key="8">
    <source>
        <dbReference type="SAM" id="Phobius"/>
    </source>
</evidence>
<comment type="function">
    <text evidence="1">Probable amino-acid or metabolite transport protein.</text>
</comment>
<dbReference type="PANTHER" id="PTHR42770:SF18">
    <property type="entry name" value="ARGININE_AGMATINE ANTIPORTER"/>
    <property type="match status" value="1"/>
</dbReference>
<evidence type="ECO:0000256" key="1">
    <source>
        <dbReference type="ARBA" id="ARBA00002249"/>
    </source>
</evidence>
<feature type="transmembrane region" description="Helical" evidence="8">
    <location>
        <begin position="442"/>
        <end position="463"/>
    </location>
</feature>
<feature type="transmembrane region" description="Helical" evidence="8">
    <location>
        <begin position="315"/>
        <end position="333"/>
    </location>
</feature>
<feature type="transmembrane region" description="Helical" evidence="8">
    <location>
        <begin position="544"/>
        <end position="565"/>
    </location>
</feature>
<dbReference type="PANTHER" id="PTHR42770">
    <property type="entry name" value="AMINO ACID TRANSPORTER-RELATED"/>
    <property type="match status" value="1"/>
</dbReference>
<dbReference type="Pfam" id="PF13520">
    <property type="entry name" value="AA_permease_2"/>
    <property type="match status" value="1"/>
</dbReference>
<dbReference type="GO" id="GO:0022857">
    <property type="term" value="F:transmembrane transporter activity"/>
    <property type="evidence" value="ECO:0007669"/>
    <property type="project" value="InterPro"/>
</dbReference>
<dbReference type="InterPro" id="IPR050367">
    <property type="entry name" value="APC_superfamily"/>
</dbReference>
<feature type="transmembrane region" description="Helical" evidence="8">
    <location>
        <begin position="514"/>
        <end position="532"/>
    </location>
</feature>
<feature type="transmembrane region" description="Helical" evidence="8">
    <location>
        <begin position="144"/>
        <end position="167"/>
    </location>
</feature>
<keyword evidence="6 8" id="KW-1133">Transmembrane helix</keyword>
<keyword evidence="5 8" id="KW-0812">Transmembrane</keyword>